<reference evidence="1" key="1">
    <citation type="journal article" date="2015" name="Nature">
        <title>Complex archaea that bridge the gap between prokaryotes and eukaryotes.</title>
        <authorList>
            <person name="Spang A."/>
            <person name="Saw J.H."/>
            <person name="Jorgensen S.L."/>
            <person name="Zaremba-Niedzwiedzka K."/>
            <person name="Martijn J."/>
            <person name="Lind A.E."/>
            <person name="van Eijk R."/>
            <person name="Schleper C."/>
            <person name="Guy L."/>
            <person name="Ettema T.J."/>
        </authorList>
    </citation>
    <scope>NUCLEOTIDE SEQUENCE</scope>
</reference>
<accession>A0A0F9E7Y0</accession>
<proteinExistence type="predicted"/>
<evidence type="ECO:0000313" key="1">
    <source>
        <dbReference type="EMBL" id="KKL70148.1"/>
    </source>
</evidence>
<name>A0A0F9E7Y0_9ZZZZ</name>
<protein>
    <submittedName>
        <fullName evidence="1">Uncharacterized protein</fullName>
    </submittedName>
</protein>
<dbReference type="AlphaFoldDB" id="A0A0F9E7Y0"/>
<dbReference type="EMBL" id="LAZR01025984">
    <property type="protein sequence ID" value="KKL70148.1"/>
    <property type="molecule type" value="Genomic_DNA"/>
</dbReference>
<comment type="caution">
    <text evidence="1">The sequence shown here is derived from an EMBL/GenBank/DDBJ whole genome shotgun (WGS) entry which is preliminary data.</text>
</comment>
<organism evidence="1">
    <name type="scientific">marine sediment metagenome</name>
    <dbReference type="NCBI Taxonomy" id="412755"/>
    <lineage>
        <taxon>unclassified sequences</taxon>
        <taxon>metagenomes</taxon>
        <taxon>ecological metagenomes</taxon>
    </lineage>
</organism>
<sequence length="170" mass="19247">MDKDIVLIEWVDSKGLTNWEDIDGLESMPPVECLSVGFLLDENESYKTIALGMGGNQVLGRMTIPTGCIKSIKKLRARRAKPDRKAIAEWFAEHEFGDDLISLSEEHQEVCKDYADQILALIPDEQARVAEIIKLLDMLLSEPHEIEELEPALVRMVQALKKKELSENKD</sequence>
<gene>
    <name evidence="1" type="ORF">LCGC14_2107850</name>
</gene>